<dbReference type="Gene3D" id="3.20.20.140">
    <property type="entry name" value="Metal-dependent hydrolases"/>
    <property type="match status" value="1"/>
</dbReference>
<dbReference type="EMBL" id="ML119139">
    <property type="protein sequence ID" value="RPB10876.1"/>
    <property type="molecule type" value="Genomic_DNA"/>
</dbReference>
<keyword evidence="1" id="KW-0378">Hydrolase</keyword>
<dbReference type="PANTHER" id="PTHR32027">
    <property type="entry name" value="CYTOSINE DEAMINASE"/>
    <property type="match status" value="1"/>
</dbReference>
<dbReference type="SUPFAM" id="SSF51338">
    <property type="entry name" value="Composite domain of metallo-dependent hydrolases"/>
    <property type="match status" value="1"/>
</dbReference>
<dbReference type="SUPFAM" id="SSF51556">
    <property type="entry name" value="Metallo-dependent hydrolases"/>
    <property type="match status" value="1"/>
</dbReference>
<dbReference type="OrthoDB" id="10266980at2759"/>
<dbReference type="PANTHER" id="PTHR32027:SF0">
    <property type="entry name" value="CYTOSINE DEAMINASE"/>
    <property type="match status" value="1"/>
</dbReference>
<sequence>MEIDSPPLVIHNVHFIWDDLNTPYTITIENGLISAIYPTPPPPAHVPYATNINGNHGTVLPSFCQPHIHLDNPYLIHRGPPMVCGSFCEALELTNFSRQEYTEEDLIERGRRLIMENVQVGVTSMRCHVEVDEMVGLKCLEAGLKLKKEFGDEGRGICDIQIAVFAQEAVFIGEDNGVAMRKLFFEACEREGVDAIGSTPYVETTVALAKKNIDWIIDIAMLNKKHLDLHLDHNLSLRNEPLIYHLIHTLKSRSWSTSMPSHLRITLGHCTRLSLFPPYELRQLHELISTDNLPIHFVGVPAVDLYFMGRGPTDGPATGGGATERGTLPVIDWIRNYDFDVALGVGNVGNAFTPMGGVDPLGMAAWLGTVYQGGSQADCRVLLECITTRAKEAIGVMQNQYKDDDRMAISVGDQADLVIVGQRSRDMGVHELFVEPGYGRIVIKGGKIVAKRAVETWIA</sequence>
<dbReference type="InterPro" id="IPR052349">
    <property type="entry name" value="Metallo-hydrolase_Enzymes"/>
</dbReference>
<evidence type="ECO:0000313" key="1">
    <source>
        <dbReference type="EMBL" id="RPB10876.1"/>
    </source>
</evidence>
<dbReference type="AlphaFoldDB" id="A0A3N4KJY7"/>
<name>A0A3N4KJY7_9PEZI</name>
<keyword evidence="2" id="KW-1185">Reference proteome</keyword>
<dbReference type="InterPro" id="IPR032466">
    <property type="entry name" value="Metal_Hydrolase"/>
</dbReference>
<dbReference type="Proteomes" id="UP000277580">
    <property type="component" value="Unassembled WGS sequence"/>
</dbReference>
<proteinExistence type="predicted"/>
<dbReference type="InParanoid" id="A0A3N4KJY7"/>
<reference evidence="1 2" key="1">
    <citation type="journal article" date="2018" name="Nat. Ecol. Evol.">
        <title>Pezizomycetes genomes reveal the molecular basis of ectomycorrhizal truffle lifestyle.</title>
        <authorList>
            <person name="Murat C."/>
            <person name="Payen T."/>
            <person name="Noel B."/>
            <person name="Kuo A."/>
            <person name="Morin E."/>
            <person name="Chen J."/>
            <person name="Kohler A."/>
            <person name="Krizsan K."/>
            <person name="Balestrini R."/>
            <person name="Da Silva C."/>
            <person name="Montanini B."/>
            <person name="Hainaut M."/>
            <person name="Levati E."/>
            <person name="Barry K.W."/>
            <person name="Belfiori B."/>
            <person name="Cichocki N."/>
            <person name="Clum A."/>
            <person name="Dockter R.B."/>
            <person name="Fauchery L."/>
            <person name="Guy J."/>
            <person name="Iotti M."/>
            <person name="Le Tacon F."/>
            <person name="Lindquist E.A."/>
            <person name="Lipzen A."/>
            <person name="Malagnac F."/>
            <person name="Mello A."/>
            <person name="Molinier V."/>
            <person name="Miyauchi S."/>
            <person name="Poulain J."/>
            <person name="Riccioni C."/>
            <person name="Rubini A."/>
            <person name="Sitrit Y."/>
            <person name="Splivallo R."/>
            <person name="Traeger S."/>
            <person name="Wang M."/>
            <person name="Zifcakova L."/>
            <person name="Wipf D."/>
            <person name="Zambonelli A."/>
            <person name="Paolocci F."/>
            <person name="Nowrousian M."/>
            <person name="Ottonello S."/>
            <person name="Baldrian P."/>
            <person name="Spatafora J.W."/>
            <person name="Henrissat B."/>
            <person name="Nagy L.G."/>
            <person name="Aury J.M."/>
            <person name="Wincker P."/>
            <person name="Grigoriev I.V."/>
            <person name="Bonfante P."/>
            <person name="Martin F.M."/>
        </authorList>
    </citation>
    <scope>NUCLEOTIDE SEQUENCE [LARGE SCALE GENOMIC DNA]</scope>
    <source>
        <strain evidence="1 2">CCBAS932</strain>
    </source>
</reference>
<protein>
    <submittedName>
        <fullName evidence="1">Metallo-dependent hydrolase</fullName>
    </submittedName>
</protein>
<evidence type="ECO:0000313" key="2">
    <source>
        <dbReference type="Proteomes" id="UP000277580"/>
    </source>
</evidence>
<dbReference type="GO" id="GO:0016814">
    <property type="term" value="F:hydrolase activity, acting on carbon-nitrogen (but not peptide) bonds, in cyclic amidines"/>
    <property type="evidence" value="ECO:0007669"/>
    <property type="project" value="TreeGrafter"/>
</dbReference>
<gene>
    <name evidence="1" type="ORF">P167DRAFT_575737</name>
</gene>
<organism evidence="1 2">
    <name type="scientific">Morchella conica CCBAS932</name>
    <dbReference type="NCBI Taxonomy" id="1392247"/>
    <lineage>
        <taxon>Eukaryota</taxon>
        <taxon>Fungi</taxon>
        <taxon>Dikarya</taxon>
        <taxon>Ascomycota</taxon>
        <taxon>Pezizomycotina</taxon>
        <taxon>Pezizomycetes</taxon>
        <taxon>Pezizales</taxon>
        <taxon>Morchellaceae</taxon>
        <taxon>Morchella</taxon>
    </lineage>
</organism>
<accession>A0A3N4KJY7</accession>
<dbReference type="STRING" id="1392247.A0A3N4KJY7"/>
<dbReference type="InterPro" id="IPR011059">
    <property type="entry name" value="Metal-dep_hydrolase_composite"/>
</dbReference>